<dbReference type="GO" id="GO:0009535">
    <property type="term" value="C:chloroplast thylakoid membrane"/>
    <property type="evidence" value="ECO:0007669"/>
    <property type="project" value="TreeGrafter"/>
</dbReference>
<evidence type="ECO:0000259" key="15">
    <source>
        <dbReference type="SMART" id="SM00727"/>
    </source>
</evidence>
<evidence type="ECO:0000313" key="17">
    <source>
        <dbReference type="Proteomes" id="UP000247498"/>
    </source>
</evidence>
<evidence type="ECO:0000256" key="5">
    <source>
        <dbReference type="ARBA" id="ARBA00022737"/>
    </source>
</evidence>
<dbReference type="SMART" id="SM00727">
    <property type="entry name" value="STI1"/>
    <property type="match status" value="2"/>
</dbReference>
<gene>
    <name evidence="16" type="ORF">Rsub_12482</name>
</gene>
<dbReference type="InterPro" id="IPR038108">
    <property type="entry name" value="RPN13_DEUBAD_sf"/>
</dbReference>
<feature type="domain" description="STI1" evidence="15">
    <location>
        <begin position="343"/>
        <end position="377"/>
    </location>
</feature>
<dbReference type="Gene3D" id="1.10.2020.20">
    <property type="match status" value="1"/>
</dbReference>
<dbReference type="GO" id="GO:0009706">
    <property type="term" value="C:chloroplast inner membrane"/>
    <property type="evidence" value="ECO:0007669"/>
    <property type="project" value="UniProtKB-SubCell"/>
</dbReference>
<evidence type="ECO:0000256" key="13">
    <source>
        <dbReference type="ARBA" id="ARBA00082202"/>
    </source>
</evidence>
<sequence length="478" mass="48987">MLLDARCRPAVQAGRRNAPTSRLVPLTRPVGRVPARGAAAAAGKGPAPQVEQAPAVAPQLVQAAPEAVADAQQIYPGYGQQPGVVPQYYTAAPPMPPMYPPGAYAPPPPAAAAAATAGVPWWVWLGVGFAVAKLADFVSNLTKKGPQAMMAEMAMKQMMKGMNMPPGGMPGGMGGMPGGAPGASPFGAAGAPNFGPYGAANPFAPNFKPPVDTTATAVENGAGPRGEKFAARAAAPAAEPKAAEKKEEAKPAAAAAAAAAAGATAAAATNGMPVVEAAEVKEPAGASSSDAAAGASSSGSGASSSGGAASFFTDVGGGAGAGGEGGTADVGQMTAMMEQMLRDPNMQKMLYPYLPEPMRNPQSIEWMLNTPEVRKQLEQTLANSGMSMSPQMMQMMQQMDFSQDKVQQQFSELGLKPEDVISKVLENPELASGFSNPKVQAAIFDISQNPMNVMKYQEDPEIMKVLEKVTELFSPQKQ</sequence>
<organism evidence="16 17">
    <name type="scientific">Raphidocelis subcapitata</name>
    <dbReference type="NCBI Taxonomy" id="307507"/>
    <lineage>
        <taxon>Eukaryota</taxon>
        <taxon>Viridiplantae</taxon>
        <taxon>Chlorophyta</taxon>
        <taxon>core chlorophytes</taxon>
        <taxon>Chlorophyceae</taxon>
        <taxon>CS clade</taxon>
        <taxon>Sphaeropleales</taxon>
        <taxon>Selenastraceae</taxon>
        <taxon>Raphidocelis</taxon>
    </lineage>
</organism>
<protein>
    <recommendedName>
        <fullName evidence="12">Protein TIC 40, chloroplastic</fullName>
    </recommendedName>
    <alternativeName>
        <fullName evidence="13">Translocon at the inner envelope membrane of chloroplasts 40</fullName>
    </alternativeName>
</protein>
<dbReference type="Gene3D" id="1.10.260.100">
    <property type="match status" value="1"/>
</dbReference>
<evidence type="ECO:0000256" key="14">
    <source>
        <dbReference type="SAM" id="MobiDB-lite"/>
    </source>
</evidence>
<evidence type="ECO:0000256" key="12">
    <source>
        <dbReference type="ARBA" id="ARBA00070821"/>
    </source>
</evidence>
<evidence type="ECO:0000256" key="9">
    <source>
        <dbReference type="ARBA" id="ARBA00023136"/>
    </source>
</evidence>
<keyword evidence="1" id="KW-0813">Transport</keyword>
<feature type="region of interest" description="Disordered" evidence="14">
    <location>
        <begin position="214"/>
        <end position="249"/>
    </location>
</feature>
<evidence type="ECO:0000256" key="3">
    <source>
        <dbReference type="ARBA" id="ARBA00022640"/>
    </source>
</evidence>
<keyword evidence="8" id="KW-1133">Transmembrane helix</keyword>
<keyword evidence="17" id="KW-1185">Reference proteome</keyword>
<dbReference type="Proteomes" id="UP000247498">
    <property type="component" value="Unassembled WGS sequence"/>
</dbReference>
<dbReference type="PANTHER" id="PTHR47296">
    <property type="entry name" value="PROTEIN TIC 40, CHLOROPLASTIC"/>
    <property type="match status" value="1"/>
</dbReference>
<dbReference type="STRING" id="307507.A0A2V0PNJ0"/>
<keyword evidence="6" id="KW-0653">Protein transport</keyword>
<reference evidence="16 17" key="1">
    <citation type="journal article" date="2018" name="Sci. Rep.">
        <title>Raphidocelis subcapitata (=Pseudokirchneriella subcapitata) provides an insight into genome evolution and environmental adaptations in the Sphaeropleales.</title>
        <authorList>
            <person name="Suzuki S."/>
            <person name="Yamaguchi H."/>
            <person name="Nakajima N."/>
            <person name="Kawachi M."/>
        </authorList>
    </citation>
    <scope>NUCLEOTIDE SEQUENCE [LARGE SCALE GENOMIC DNA]</scope>
    <source>
        <strain evidence="16 17">NIES-35</strain>
    </source>
</reference>
<feature type="domain" description="STI1" evidence="15">
    <location>
        <begin position="427"/>
        <end position="466"/>
    </location>
</feature>
<dbReference type="EMBL" id="BDRX01000167">
    <property type="protein sequence ID" value="GBF99663.1"/>
    <property type="molecule type" value="Genomic_DNA"/>
</dbReference>
<keyword evidence="3" id="KW-0934">Plastid</keyword>
<dbReference type="GO" id="GO:0009658">
    <property type="term" value="P:chloroplast organization"/>
    <property type="evidence" value="ECO:0007669"/>
    <property type="project" value="TreeGrafter"/>
</dbReference>
<evidence type="ECO:0000256" key="8">
    <source>
        <dbReference type="ARBA" id="ARBA00022989"/>
    </source>
</evidence>
<comment type="subcellular location">
    <subcellularLocation>
        <location evidence="11">Plastid</location>
        <location evidence="11">Chloroplast inner membrane</location>
        <topology evidence="11">Single-pass membrane protein</topology>
    </subcellularLocation>
</comment>
<proteinExistence type="predicted"/>
<evidence type="ECO:0000256" key="11">
    <source>
        <dbReference type="ARBA" id="ARBA00060470"/>
    </source>
</evidence>
<dbReference type="FunFam" id="1.10.260.100:FF:000008">
    <property type="entry name" value="Protein TIC 40, chloroplastic"/>
    <property type="match status" value="1"/>
</dbReference>
<dbReference type="InterPro" id="IPR041243">
    <property type="entry name" value="STI1/HOP_DP"/>
</dbReference>
<dbReference type="Pfam" id="PF17830">
    <property type="entry name" value="STI1-HOP_DP"/>
    <property type="match status" value="1"/>
</dbReference>
<dbReference type="OrthoDB" id="533763at2759"/>
<dbReference type="InParanoid" id="A0A2V0PNJ0"/>
<evidence type="ECO:0000256" key="6">
    <source>
        <dbReference type="ARBA" id="ARBA00022927"/>
    </source>
</evidence>
<evidence type="ECO:0000256" key="4">
    <source>
        <dbReference type="ARBA" id="ARBA00022692"/>
    </source>
</evidence>
<comment type="caution">
    <text evidence="16">The sequence shown here is derived from an EMBL/GenBank/DDBJ whole genome shotgun (WGS) entry which is preliminary data.</text>
</comment>
<dbReference type="GO" id="GO:0045037">
    <property type="term" value="P:protein import into chloroplast stroma"/>
    <property type="evidence" value="ECO:0007669"/>
    <property type="project" value="TreeGrafter"/>
</dbReference>
<keyword evidence="4" id="KW-0812">Transmembrane</keyword>
<name>A0A2V0PNJ0_9CHLO</name>
<evidence type="ECO:0000256" key="7">
    <source>
        <dbReference type="ARBA" id="ARBA00022946"/>
    </source>
</evidence>
<keyword evidence="2" id="KW-0150">Chloroplast</keyword>
<evidence type="ECO:0000256" key="1">
    <source>
        <dbReference type="ARBA" id="ARBA00022448"/>
    </source>
</evidence>
<evidence type="ECO:0000256" key="2">
    <source>
        <dbReference type="ARBA" id="ARBA00022528"/>
    </source>
</evidence>
<comment type="function">
    <text evidence="10">Involved in protein precursor import into chloroplasts. Part of the motor complex consisting of a co-chaperone (TIC40) and a chaperone (HSP93) associated with the import channel (TIC110). Causes the release of bound transit peptides from TIC110 and stimulates ATP hydrolysis by HSP93. Involved in reinsertion of proteins from the chloroplast stroma into the inner membrane.</text>
</comment>
<keyword evidence="9" id="KW-0472">Membrane</keyword>
<feature type="region of interest" description="Disordered" evidence="14">
    <location>
        <begin position="287"/>
        <end position="306"/>
    </location>
</feature>
<dbReference type="InterPro" id="IPR006636">
    <property type="entry name" value="STI1_HS-bd"/>
</dbReference>
<keyword evidence="7" id="KW-0809">Transit peptide</keyword>
<dbReference type="AlphaFoldDB" id="A0A2V0PNJ0"/>
<evidence type="ECO:0000313" key="16">
    <source>
        <dbReference type="EMBL" id="GBF99663.1"/>
    </source>
</evidence>
<accession>A0A2V0PNJ0</accession>
<dbReference type="PANTHER" id="PTHR47296:SF1">
    <property type="entry name" value="PROTEIN TIC 40, CHLOROPLASTIC"/>
    <property type="match status" value="1"/>
</dbReference>
<feature type="compositionally biased region" description="Low complexity" evidence="14">
    <location>
        <begin position="231"/>
        <end position="240"/>
    </location>
</feature>
<evidence type="ECO:0000256" key="10">
    <source>
        <dbReference type="ARBA" id="ARBA00056414"/>
    </source>
</evidence>
<keyword evidence="5" id="KW-0677">Repeat</keyword>